<dbReference type="RefSeq" id="WP_319615551.1">
    <property type="nucleotide sequence ID" value="NZ_JAWXYB010000018.1"/>
</dbReference>
<comment type="caution">
    <text evidence="1">The sequence shown here is derived from an EMBL/GenBank/DDBJ whole genome shotgun (WGS) entry which is preliminary data.</text>
</comment>
<dbReference type="Proteomes" id="UP001279553">
    <property type="component" value="Unassembled WGS sequence"/>
</dbReference>
<reference evidence="1 2" key="1">
    <citation type="submission" date="2023-11" db="EMBL/GenBank/DDBJ databases">
        <title>MicrobeMod: A computational toolkit for identifying prokaryotic methylation and restriction-modification with nanopore sequencing.</title>
        <authorList>
            <person name="Crits-Christoph A."/>
            <person name="Kang S.C."/>
            <person name="Lee H."/>
            <person name="Ostrov N."/>
        </authorList>
    </citation>
    <scope>NUCLEOTIDE SEQUENCE [LARGE SCALE GENOMIC DNA]</scope>
    <source>
        <strain evidence="1 2">DSMZ 700</strain>
    </source>
</reference>
<dbReference type="AlphaFoldDB" id="A0AAW9DU05"/>
<dbReference type="EMBL" id="JAWXYB010000018">
    <property type="protein sequence ID" value="MDX5932699.1"/>
    <property type="molecule type" value="Genomic_DNA"/>
</dbReference>
<organism evidence="1 2">
    <name type="scientific">Acidiphilium acidophilum</name>
    <name type="common">Thiobacillus acidophilus</name>
    <dbReference type="NCBI Taxonomy" id="76588"/>
    <lineage>
        <taxon>Bacteria</taxon>
        <taxon>Pseudomonadati</taxon>
        <taxon>Pseudomonadota</taxon>
        <taxon>Alphaproteobacteria</taxon>
        <taxon>Acetobacterales</taxon>
        <taxon>Acidocellaceae</taxon>
        <taxon>Acidiphilium</taxon>
    </lineage>
</organism>
<sequence length="223" mass="21712">MATVAVTLGGVAFRDFEIPAEITFGGVQRLAIHQPVGGGRIVDTLGAAATEIGFAGVFSGPDAETRAQTLGIARDAGIALPLVWGGFAYEVVIASFEAAYRKPWWIPFRIALVAVENLVTALPSALVQAGLDIASAAGFAGLSGVSSTAAAGVTAAQTEVSGVITAAGASLDGAVTAFSAGVGAAVPIAAMGAIGASSAMLAGAAAAQAYLGRAVANIGIGAL</sequence>
<keyword evidence="2" id="KW-1185">Reference proteome</keyword>
<evidence type="ECO:0000313" key="1">
    <source>
        <dbReference type="EMBL" id="MDX5932699.1"/>
    </source>
</evidence>
<proteinExistence type="predicted"/>
<evidence type="ECO:0000313" key="2">
    <source>
        <dbReference type="Proteomes" id="UP001279553"/>
    </source>
</evidence>
<gene>
    <name evidence="1" type="ORF">SIL87_18260</name>
</gene>
<accession>A0AAW9DU05</accession>
<name>A0AAW9DU05_ACIAO</name>
<protein>
    <submittedName>
        <fullName evidence="1">Uncharacterized protein</fullName>
    </submittedName>
</protein>